<dbReference type="Gene3D" id="3.20.20.370">
    <property type="entry name" value="Glycoside hydrolase/deacetylase"/>
    <property type="match status" value="1"/>
</dbReference>
<accession>A0ABY5P8T4</accession>
<evidence type="ECO:0000313" key="7">
    <source>
        <dbReference type="Proteomes" id="UP001315967"/>
    </source>
</evidence>
<gene>
    <name evidence="6" type="ORF">NRE15_05865</name>
</gene>
<keyword evidence="5" id="KW-0119">Carbohydrate metabolism</keyword>
<reference evidence="6 7" key="1">
    <citation type="submission" date="2022-08" db="EMBL/GenBank/DDBJ databases">
        <title>Aerococcaceae sp. nov isolated from spoiled eye mask.</title>
        <authorList>
            <person name="Zhou G."/>
            <person name="Xie X.-B."/>
            <person name="Shi Q.-S."/>
            <person name="Wang Y.-S."/>
            <person name="Wen X."/>
            <person name="Peng H."/>
            <person name="Yang X.-J."/>
            <person name="Tao H.-B."/>
            <person name="Huang X.-M."/>
        </authorList>
    </citation>
    <scope>NUCLEOTIDE SEQUENCE [LARGE SCALE GENOMIC DNA]</scope>
    <source>
        <strain evidence="7">DM20194951</strain>
    </source>
</reference>
<dbReference type="Proteomes" id="UP001315967">
    <property type="component" value="Chromosome"/>
</dbReference>
<comment type="cofactor">
    <cofactor evidence="1">
        <name>Mg(2+)</name>
        <dbReference type="ChEBI" id="CHEBI:18420"/>
    </cofactor>
</comment>
<dbReference type="RefSeq" id="WP_313794660.1">
    <property type="nucleotide sequence ID" value="NZ_CP102453.1"/>
</dbReference>
<proteinExistence type="predicted"/>
<dbReference type="InterPro" id="IPR011330">
    <property type="entry name" value="Glyco_hydro/deAcase_b/a-brl"/>
</dbReference>
<dbReference type="InterPro" id="IPR006879">
    <property type="entry name" value="YdjC-like"/>
</dbReference>
<organism evidence="6 7">
    <name type="scientific">Fundicoccus culcitae</name>
    <dbReference type="NCBI Taxonomy" id="2969821"/>
    <lineage>
        <taxon>Bacteria</taxon>
        <taxon>Bacillati</taxon>
        <taxon>Bacillota</taxon>
        <taxon>Bacilli</taxon>
        <taxon>Lactobacillales</taxon>
        <taxon>Aerococcaceae</taxon>
        <taxon>Fundicoccus</taxon>
    </lineage>
</organism>
<sequence>MDLLFQSDDFGITEAVTLGIVKGIEEGLIRNTGLFVNMKSSKFAASFIPKYPECCFGLDINLVAGKPISDPIKIPSLVNDDGLFISSIERFKNEYKSIDNDLSIEFKNEPYKYEEVLIEMEAQIQEFINLVGRKPEYIHPHSLVTPTTIKAFKTLSKKYNIIFTMDFLKEINITFLPTDWNIKPVFKLEDQFQTDVTKRVLKQLEITKDKDKIALICHCGYIDSDLLKVSSYSIIRAKDLEMALSIEMIDYISENKIRLVTYRNI</sequence>
<keyword evidence="4" id="KW-0460">Magnesium</keyword>
<dbReference type="PANTHER" id="PTHR31609">
    <property type="entry name" value="YDJC DEACETYLASE FAMILY MEMBER"/>
    <property type="match status" value="1"/>
</dbReference>
<evidence type="ECO:0000256" key="3">
    <source>
        <dbReference type="ARBA" id="ARBA00022801"/>
    </source>
</evidence>
<evidence type="ECO:0000256" key="4">
    <source>
        <dbReference type="ARBA" id="ARBA00022842"/>
    </source>
</evidence>
<evidence type="ECO:0000256" key="2">
    <source>
        <dbReference type="ARBA" id="ARBA00022723"/>
    </source>
</evidence>
<keyword evidence="7" id="KW-1185">Reference proteome</keyword>
<protein>
    <submittedName>
        <fullName evidence="6">ChbG/HpnK family deacetylase</fullName>
    </submittedName>
</protein>
<dbReference type="PANTHER" id="PTHR31609:SF1">
    <property type="entry name" value="CARBOHYDRATE DEACETYLASE"/>
    <property type="match status" value="1"/>
</dbReference>
<dbReference type="Pfam" id="PF04794">
    <property type="entry name" value="YdjC"/>
    <property type="match status" value="1"/>
</dbReference>
<name>A0ABY5P8T4_9LACT</name>
<keyword evidence="3" id="KW-0378">Hydrolase</keyword>
<evidence type="ECO:0000256" key="5">
    <source>
        <dbReference type="ARBA" id="ARBA00023277"/>
    </source>
</evidence>
<evidence type="ECO:0000313" key="6">
    <source>
        <dbReference type="EMBL" id="UUX35167.1"/>
    </source>
</evidence>
<evidence type="ECO:0000256" key="1">
    <source>
        <dbReference type="ARBA" id="ARBA00001946"/>
    </source>
</evidence>
<keyword evidence="2" id="KW-0479">Metal-binding</keyword>
<dbReference type="EMBL" id="CP102453">
    <property type="protein sequence ID" value="UUX35167.1"/>
    <property type="molecule type" value="Genomic_DNA"/>
</dbReference>
<dbReference type="SUPFAM" id="SSF88713">
    <property type="entry name" value="Glycoside hydrolase/deacetylase"/>
    <property type="match status" value="1"/>
</dbReference>